<name>A0A366HPL5_9BACT</name>
<dbReference type="AlphaFoldDB" id="A0A366HPL5"/>
<dbReference type="Proteomes" id="UP000253426">
    <property type="component" value="Unassembled WGS sequence"/>
</dbReference>
<accession>A0A366HPL5</accession>
<organism evidence="2 3">
    <name type="scientific">Roseimicrobium gellanilyticum</name>
    <dbReference type="NCBI Taxonomy" id="748857"/>
    <lineage>
        <taxon>Bacteria</taxon>
        <taxon>Pseudomonadati</taxon>
        <taxon>Verrucomicrobiota</taxon>
        <taxon>Verrucomicrobiia</taxon>
        <taxon>Verrucomicrobiales</taxon>
        <taxon>Verrucomicrobiaceae</taxon>
        <taxon>Roseimicrobium</taxon>
    </lineage>
</organism>
<keyword evidence="1" id="KW-0812">Transmembrane</keyword>
<comment type="caution">
    <text evidence="2">The sequence shown here is derived from an EMBL/GenBank/DDBJ whole genome shotgun (WGS) entry which is preliminary data.</text>
</comment>
<reference evidence="2 3" key="1">
    <citation type="submission" date="2018-06" db="EMBL/GenBank/DDBJ databases">
        <title>Genomic Encyclopedia of Type Strains, Phase IV (KMG-IV): sequencing the most valuable type-strain genomes for metagenomic binning, comparative biology and taxonomic classification.</title>
        <authorList>
            <person name="Goeker M."/>
        </authorList>
    </citation>
    <scope>NUCLEOTIDE SEQUENCE [LARGE SCALE GENOMIC DNA]</scope>
    <source>
        <strain evidence="2 3">DSM 25532</strain>
    </source>
</reference>
<evidence type="ECO:0000313" key="3">
    <source>
        <dbReference type="Proteomes" id="UP000253426"/>
    </source>
</evidence>
<dbReference type="EMBL" id="QNRR01000003">
    <property type="protein sequence ID" value="RBP45435.1"/>
    <property type="molecule type" value="Genomic_DNA"/>
</dbReference>
<proteinExistence type="predicted"/>
<dbReference type="RefSeq" id="WP_113958557.1">
    <property type="nucleotide sequence ID" value="NZ_QNRR01000003.1"/>
</dbReference>
<feature type="transmembrane region" description="Helical" evidence="1">
    <location>
        <begin position="30"/>
        <end position="49"/>
    </location>
</feature>
<keyword evidence="1" id="KW-1133">Transmembrane helix</keyword>
<keyword evidence="3" id="KW-1185">Reference proteome</keyword>
<evidence type="ECO:0000313" key="2">
    <source>
        <dbReference type="EMBL" id="RBP45435.1"/>
    </source>
</evidence>
<protein>
    <submittedName>
        <fullName evidence="2">Uncharacterized protein</fullName>
    </submittedName>
</protein>
<sequence>MVYLQIVLLLLIALTQILRATAIARWDRLWRAKLFLAISLGTAPVLMLLSRLRIINKDYSAVIPWESALEGIFFMVAVCFYLFCLRGDAARPTGEEK</sequence>
<keyword evidence="1" id="KW-0472">Membrane</keyword>
<evidence type="ECO:0000256" key="1">
    <source>
        <dbReference type="SAM" id="Phobius"/>
    </source>
</evidence>
<gene>
    <name evidence="2" type="ORF">DES53_103434</name>
</gene>
<feature type="transmembrane region" description="Helical" evidence="1">
    <location>
        <begin position="61"/>
        <end position="83"/>
    </location>
</feature>